<evidence type="ECO:0000313" key="2">
    <source>
        <dbReference type="Proteomes" id="UP001222325"/>
    </source>
</evidence>
<accession>A0AAD6UAK5</accession>
<organism evidence="1 2">
    <name type="scientific">Mycena belliarum</name>
    <dbReference type="NCBI Taxonomy" id="1033014"/>
    <lineage>
        <taxon>Eukaryota</taxon>
        <taxon>Fungi</taxon>
        <taxon>Dikarya</taxon>
        <taxon>Basidiomycota</taxon>
        <taxon>Agaricomycotina</taxon>
        <taxon>Agaricomycetes</taxon>
        <taxon>Agaricomycetidae</taxon>
        <taxon>Agaricales</taxon>
        <taxon>Marasmiineae</taxon>
        <taxon>Mycenaceae</taxon>
        <taxon>Mycena</taxon>
    </lineage>
</organism>
<comment type="caution">
    <text evidence="1">The sequence shown here is derived from an EMBL/GenBank/DDBJ whole genome shotgun (WGS) entry which is preliminary data.</text>
</comment>
<reference evidence="1" key="1">
    <citation type="submission" date="2023-03" db="EMBL/GenBank/DDBJ databases">
        <title>Massive genome expansion in bonnet fungi (Mycena s.s.) driven by repeated elements and novel gene families across ecological guilds.</title>
        <authorList>
            <consortium name="Lawrence Berkeley National Laboratory"/>
            <person name="Harder C.B."/>
            <person name="Miyauchi S."/>
            <person name="Viragh M."/>
            <person name="Kuo A."/>
            <person name="Thoen E."/>
            <person name="Andreopoulos B."/>
            <person name="Lu D."/>
            <person name="Skrede I."/>
            <person name="Drula E."/>
            <person name="Henrissat B."/>
            <person name="Morin E."/>
            <person name="Kohler A."/>
            <person name="Barry K."/>
            <person name="LaButti K."/>
            <person name="Morin E."/>
            <person name="Salamov A."/>
            <person name="Lipzen A."/>
            <person name="Mereny Z."/>
            <person name="Hegedus B."/>
            <person name="Baldrian P."/>
            <person name="Stursova M."/>
            <person name="Weitz H."/>
            <person name="Taylor A."/>
            <person name="Grigoriev I.V."/>
            <person name="Nagy L.G."/>
            <person name="Martin F."/>
            <person name="Kauserud H."/>
        </authorList>
    </citation>
    <scope>NUCLEOTIDE SEQUENCE</scope>
    <source>
        <strain evidence="1">CBHHK173m</strain>
    </source>
</reference>
<evidence type="ECO:0000313" key="1">
    <source>
        <dbReference type="EMBL" id="KAJ7097151.1"/>
    </source>
</evidence>
<gene>
    <name evidence="1" type="ORF">B0H15DRAFT_945822</name>
</gene>
<dbReference type="AlphaFoldDB" id="A0AAD6UAK5"/>
<keyword evidence="2" id="KW-1185">Reference proteome</keyword>
<dbReference type="Proteomes" id="UP001222325">
    <property type="component" value="Unassembled WGS sequence"/>
</dbReference>
<proteinExistence type="predicted"/>
<sequence length="148" mass="16081">MVNVANGAEREDVGSRTTGFKMMLAKFVNELPDMDFPINAKSEGRVVMPLRAFSLGAGWARVGYEHILERWAANTGAATSTSTSVGTEFGFARATNGGAYFCAAPHAHYEHGQILIPALVPVFSSARACGILDVRIPSHYYYYSGTWQ</sequence>
<dbReference type="EMBL" id="JARJCN010000010">
    <property type="protein sequence ID" value="KAJ7097151.1"/>
    <property type="molecule type" value="Genomic_DNA"/>
</dbReference>
<name>A0AAD6UAK5_9AGAR</name>
<protein>
    <submittedName>
        <fullName evidence="1">Uncharacterized protein</fullName>
    </submittedName>
</protein>